<dbReference type="GO" id="GO:0071944">
    <property type="term" value="C:cell periphery"/>
    <property type="evidence" value="ECO:0007669"/>
    <property type="project" value="UniProtKB-ARBA"/>
</dbReference>
<feature type="compositionally biased region" description="Low complexity" evidence="5">
    <location>
        <begin position="97"/>
        <end position="114"/>
    </location>
</feature>
<feature type="transmembrane region" description="Helical" evidence="6">
    <location>
        <begin position="170"/>
        <end position="194"/>
    </location>
</feature>
<evidence type="ECO:0000313" key="8">
    <source>
        <dbReference type="Proteomes" id="UP000008493"/>
    </source>
</evidence>
<feature type="region of interest" description="Disordered" evidence="5">
    <location>
        <begin position="253"/>
        <end position="300"/>
    </location>
</feature>
<keyword evidence="8" id="KW-1185">Reference proteome</keyword>
<dbReference type="OMA" id="HMGVANP"/>
<organism evidence="7 8">
    <name type="scientific">Agaricus bisporus var. burnettii (strain JB137-S8 / ATCC MYA-4627 / FGSC 10392)</name>
    <name type="common">White button mushroom</name>
    <dbReference type="NCBI Taxonomy" id="597362"/>
    <lineage>
        <taxon>Eukaryota</taxon>
        <taxon>Fungi</taxon>
        <taxon>Dikarya</taxon>
        <taxon>Basidiomycota</taxon>
        <taxon>Agaricomycotina</taxon>
        <taxon>Agaricomycetes</taxon>
        <taxon>Agaricomycetidae</taxon>
        <taxon>Agaricales</taxon>
        <taxon>Agaricineae</taxon>
        <taxon>Agaricaceae</taxon>
        <taxon>Agaricus</taxon>
    </lineage>
</organism>
<evidence type="ECO:0000256" key="3">
    <source>
        <dbReference type="ARBA" id="ARBA00022989"/>
    </source>
</evidence>
<comment type="subcellular location">
    <subcellularLocation>
        <location evidence="1">Membrane</location>
        <topology evidence="1">Single-pass membrane protein</topology>
    </subcellularLocation>
</comment>
<dbReference type="InParanoid" id="K5X954"/>
<dbReference type="OrthoDB" id="3263231at2759"/>
<protein>
    <recommendedName>
        <fullName evidence="9">Mid2 domain-containing protein</fullName>
    </recommendedName>
</protein>
<dbReference type="EMBL" id="JH971389">
    <property type="protein sequence ID" value="EKM79738.1"/>
    <property type="molecule type" value="Genomic_DNA"/>
</dbReference>
<dbReference type="PANTHER" id="PTHR15549">
    <property type="entry name" value="PAIRED IMMUNOGLOBULIN-LIKE TYPE 2 RECEPTOR"/>
    <property type="match status" value="1"/>
</dbReference>
<dbReference type="HOGENOM" id="CLU_578659_0_0_1"/>
<accession>K5X954</accession>
<dbReference type="RefSeq" id="XP_007329089.1">
    <property type="nucleotide sequence ID" value="XM_007329027.1"/>
</dbReference>
<dbReference type="eggNOG" id="ENOG502SS3Y">
    <property type="taxonomic scope" value="Eukaryota"/>
</dbReference>
<feature type="region of interest" description="Disordered" evidence="5">
    <location>
        <begin position="1"/>
        <end position="114"/>
    </location>
</feature>
<evidence type="ECO:0000313" key="7">
    <source>
        <dbReference type="EMBL" id="EKM79738.1"/>
    </source>
</evidence>
<feature type="region of interest" description="Disordered" evidence="5">
    <location>
        <begin position="391"/>
        <end position="472"/>
    </location>
</feature>
<evidence type="ECO:0000256" key="2">
    <source>
        <dbReference type="ARBA" id="ARBA00022692"/>
    </source>
</evidence>
<proteinExistence type="predicted"/>
<evidence type="ECO:0000256" key="1">
    <source>
        <dbReference type="ARBA" id="ARBA00004167"/>
    </source>
</evidence>
<keyword evidence="2 6" id="KW-0812">Transmembrane</keyword>
<dbReference type="GO" id="GO:0016020">
    <property type="term" value="C:membrane"/>
    <property type="evidence" value="ECO:0007669"/>
    <property type="project" value="UniProtKB-SubCell"/>
</dbReference>
<dbReference type="InterPro" id="IPR051694">
    <property type="entry name" value="Immunoregulatory_rcpt-like"/>
</dbReference>
<feature type="compositionally biased region" description="Polar residues" evidence="5">
    <location>
        <begin position="279"/>
        <end position="298"/>
    </location>
</feature>
<dbReference type="KEGG" id="abp:AGABI1DRAFT127424"/>
<feature type="compositionally biased region" description="Low complexity" evidence="5">
    <location>
        <begin position="39"/>
        <end position="49"/>
    </location>
</feature>
<keyword evidence="4 6" id="KW-0472">Membrane</keyword>
<dbReference type="Proteomes" id="UP000008493">
    <property type="component" value="Unassembled WGS sequence"/>
</dbReference>
<evidence type="ECO:0000256" key="5">
    <source>
        <dbReference type="SAM" id="MobiDB-lite"/>
    </source>
</evidence>
<feature type="compositionally biased region" description="Low complexity" evidence="5">
    <location>
        <begin position="1"/>
        <end position="30"/>
    </location>
</feature>
<evidence type="ECO:0008006" key="9">
    <source>
        <dbReference type="Google" id="ProtNLM"/>
    </source>
</evidence>
<dbReference type="AlphaFoldDB" id="K5X954"/>
<evidence type="ECO:0000256" key="4">
    <source>
        <dbReference type="ARBA" id="ARBA00023136"/>
    </source>
</evidence>
<keyword evidence="3 6" id="KW-1133">Transmembrane helix</keyword>
<dbReference type="GeneID" id="18826675"/>
<evidence type="ECO:0000256" key="6">
    <source>
        <dbReference type="SAM" id="Phobius"/>
    </source>
</evidence>
<sequence length="472" mass="48199">MASTNSSSTSSSSTSTTSDSLSSSTATPTPSATPPASPSPTDSTTTPGTTTPPPPSTDPPSSPPPTSPPPTTSDTPPPSTSDPPPSTDPSQPPPSTPSDSSTSTSSQSTLSLTDSATYTPTTSVTDSVVVQAFTTTVQVTTIFSAPAVITAPPNGTDNNQGGGGSNHTGAIVGGVVGGVVGGLAILALLVWIILRKRRQAKFDEFDGNFDPARVVSSRGNRLNLDDEDTPAAAGITPYPYPEHQQQNMAQVPFGAGYVPSSSTSASPPPQLPPGASYSQHYNPTSPASDGGYTTTSSGHLYPSPGNMNAVAAAAFLGRGGPSPGSSVNIPPSEMGSSGSHSGHGNSGSGGTGYYNTFGNAAGRMSNKEREAYEAAGPSGRMVVTNDEEQAYPQYPHNNNYNNMGPSASTTPRVGTPQQQQRGEKSQVNLDRATSPSVIVHQDGGRVPQLDDHEEETGAEIPPTYDSIPRDQR</sequence>
<feature type="region of interest" description="Disordered" evidence="5">
    <location>
        <begin position="320"/>
        <end position="350"/>
    </location>
</feature>
<gene>
    <name evidence="7" type="ORF">AGABI1DRAFT_127424</name>
</gene>
<dbReference type="PANTHER" id="PTHR15549:SF26">
    <property type="entry name" value="AXIAL BUDDING PATTERN PROTEIN 2-RELATED"/>
    <property type="match status" value="1"/>
</dbReference>
<reference evidence="8" key="1">
    <citation type="journal article" date="2012" name="Proc. Natl. Acad. Sci. U.S.A.">
        <title>Genome sequence of the button mushroom Agaricus bisporus reveals mechanisms governing adaptation to a humic-rich ecological niche.</title>
        <authorList>
            <person name="Morin E."/>
            <person name="Kohler A."/>
            <person name="Baker A.R."/>
            <person name="Foulongne-Oriol M."/>
            <person name="Lombard V."/>
            <person name="Nagy L.G."/>
            <person name="Ohm R.A."/>
            <person name="Patyshakuliyeva A."/>
            <person name="Brun A."/>
            <person name="Aerts A.L."/>
            <person name="Bailey A.M."/>
            <person name="Billette C."/>
            <person name="Coutinho P.M."/>
            <person name="Deakin G."/>
            <person name="Doddapaneni H."/>
            <person name="Floudas D."/>
            <person name="Grimwood J."/>
            <person name="Hilden K."/>
            <person name="Kuees U."/>
            <person name="LaButti K.M."/>
            <person name="Lapidus A."/>
            <person name="Lindquist E.A."/>
            <person name="Lucas S.M."/>
            <person name="Murat C."/>
            <person name="Riley R.W."/>
            <person name="Salamov A.A."/>
            <person name="Schmutz J."/>
            <person name="Subramanian V."/>
            <person name="Woesten H.A.B."/>
            <person name="Xu J."/>
            <person name="Eastwood D.C."/>
            <person name="Foster G.D."/>
            <person name="Sonnenberg A.S."/>
            <person name="Cullen D."/>
            <person name="de Vries R.P."/>
            <person name="Lundell T."/>
            <person name="Hibbett D.S."/>
            <person name="Henrissat B."/>
            <person name="Burton K.S."/>
            <person name="Kerrigan R.W."/>
            <person name="Challen M.P."/>
            <person name="Grigoriev I.V."/>
            <person name="Martin F."/>
        </authorList>
    </citation>
    <scope>NUCLEOTIDE SEQUENCE [LARGE SCALE GENOMIC DNA]</scope>
    <source>
        <strain evidence="8">JB137-S8 / ATCC MYA-4627 / FGSC 10392</strain>
    </source>
</reference>
<name>K5X954_AGABU</name>
<feature type="compositionally biased region" description="Pro residues" evidence="5">
    <location>
        <begin position="50"/>
        <end position="96"/>
    </location>
</feature>
<feature type="compositionally biased region" description="Polar residues" evidence="5">
    <location>
        <begin position="403"/>
        <end position="436"/>
    </location>
</feature>